<accession>A0A7R8WYQ3</accession>
<dbReference type="SUPFAM" id="SSF51735">
    <property type="entry name" value="NAD(P)-binding Rossmann-fold domains"/>
    <property type="match status" value="1"/>
</dbReference>
<proteinExistence type="predicted"/>
<dbReference type="GO" id="GO:0050661">
    <property type="term" value="F:NADP binding"/>
    <property type="evidence" value="ECO:0007669"/>
    <property type="project" value="InterPro"/>
</dbReference>
<organism evidence="3">
    <name type="scientific">Cyprideis torosa</name>
    <dbReference type="NCBI Taxonomy" id="163714"/>
    <lineage>
        <taxon>Eukaryota</taxon>
        <taxon>Metazoa</taxon>
        <taxon>Ecdysozoa</taxon>
        <taxon>Arthropoda</taxon>
        <taxon>Crustacea</taxon>
        <taxon>Oligostraca</taxon>
        <taxon>Ostracoda</taxon>
        <taxon>Podocopa</taxon>
        <taxon>Podocopida</taxon>
        <taxon>Cytherocopina</taxon>
        <taxon>Cytheroidea</taxon>
        <taxon>Cytherideidae</taxon>
        <taxon>Cyprideis</taxon>
    </lineage>
</organism>
<dbReference type="PANTHER" id="PTHR43060:SF15">
    <property type="entry name" value="3-HYDROXYISOBUTYRATE DEHYDROGENASE-LIKE 1, MITOCHONDRIAL-RELATED"/>
    <property type="match status" value="1"/>
</dbReference>
<dbReference type="SUPFAM" id="SSF48179">
    <property type="entry name" value="6-phosphogluconate dehydrogenase C-terminal domain-like"/>
    <property type="match status" value="1"/>
</dbReference>
<feature type="domain" description="6-phosphogluconate dehydrogenase NADP-binding" evidence="1">
    <location>
        <begin position="1"/>
        <end position="99"/>
    </location>
</feature>
<dbReference type="PANTHER" id="PTHR43060">
    <property type="entry name" value="3-HYDROXYISOBUTYRATE DEHYDROGENASE-LIKE 1, MITOCHONDRIAL-RELATED"/>
    <property type="match status" value="1"/>
</dbReference>
<dbReference type="InterPro" id="IPR006115">
    <property type="entry name" value="6PGDH_NADP-bd"/>
</dbReference>
<dbReference type="Gene3D" id="1.10.1040.10">
    <property type="entry name" value="N-(1-d-carboxylethyl)-l-norvaline Dehydrogenase, domain 2"/>
    <property type="match status" value="1"/>
</dbReference>
<dbReference type="InterPro" id="IPR029154">
    <property type="entry name" value="HIBADH-like_NADP-bd"/>
</dbReference>
<name>A0A7R8WYQ3_9CRUS</name>
<evidence type="ECO:0000259" key="1">
    <source>
        <dbReference type="Pfam" id="PF03446"/>
    </source>
</evidence>
<dbReference type="Pfam" id="PF03446">
    <property type="entry name" value="NAD_binding_2"/>
    <property type="match status" value="1"/>
</dbReference>
<dbReference type="AlphaFoldDB" id="A0A7R8WYQ3"/>
<feature type="domain" description="3-hydroxyisobutyrate dehydrogenase-like NAD-binding" evidence="2">
    <location>
        <begin position="102"/>
        <end position="194"/>
    </location>
</feature>
<dbReference type="OrthoDB" id="435038at2759"/>
<dbReference type="GO" id="GO:0051287">
    <property type="term" value="F:NAD binding"/>
    <property type="evidence" value="ECO:0007669"/>
    <property type="project" value="InterPro"/>
</dbReference>
<dbReference type="EMBL" id="OB729069">
    <property type="protein sequence ID" value="CAD7239511.1"/>
    <property type="molecule type" value="Genomic_DNA"/>
</dbReference>
<dbReference type="InterPro" id="IPR008927">
    <property type="entry name" value="6-PGluconate_DH-like_C_sf"/>
</dbReference>
<feature type="non-terminal residue" evidence="3">
    <location>
        <position position="195"/>
    </location>
</feature>
<evidence type="ECO:0000313" key="3">
    <source>
        <dbReference type="EMBL" id="CAD7239511.1"/>
    </source>
</evidence>
<reference evidence="3" key="1">
    <citation type="submission" date="2020-11" db="EMBL/GenBank/DDBJ databases">
        <authorList>
            <person name="Tran Van P."/>
        </authorList>
    </citation>
    <scope>NUCLEOTIDE SEQUENCE</scope>
</reference>
<dbReference type="Pfam" id="PF14833">
    <property type="entry name" value="NAD_binding_11"/>
    <property type="match status" value="1"/>
</dbReference>
<gene>
    <name evidence="3" type="ORF">CTOB1V02_LOCUS17326</name>
</gene>
<dbReference type="Gene3D" id="3.40.50.720">
    <property type="entry name" value="NAD(P)-binding Rossmann-like Domain"/>
    <property type="match status" value="1"/>
</dbReference>
<dbReference type="InterPro" id="IPR013328">
    <property type="entry name" value="6PGD_dom2"/>
</dbReference>
<sequence>MVGYPKDVEDLYLGGEGLVQSATREMIFIDMTTSSPELASRLYEAGLQRGVDVLDAPVSGGDVGARQGTLSIMVGGREDVYEKVLPLLECMGQNIVYQGPAGSGQHCKMANQIAIASNMLGVCEALAYAEKSGLQPARVLQSIESGAAGSWSLSHLAPRMIGGDFAPGFFVKHFIKDMAIALQSAENINLHTPGL</sequence>
<evidence type="ECO:0000259" key="2">
    <source>
        <dbReference type="Pfam" id="PF14833"/>
    </source>
</evidence>
<protein>
    <submittedName>
        <fullName evidence="3">Uncharacterized protein</fullName>
    </submittedName>
</protein>
<dbReference type="InterPro" id="IPR036291">
    <property type="entry name" value="NAD(P)-bd_dom_sf"/>
</dbReference>